<feature type="transmembrane region" description="Helical" evidence="13">
    <location>
        <begin position="576"/>
        <end position="595"/>
    </location>
</feature>
<evidence type="ECO:0000256" key="7">
    <source>
        <dbReference type="ARBA" id="ARBA00022676"/>
    </source>
</evidence>
<dbReference type="Gene3D" id="3.90.550.10">
    <property type="entry name" value="Spore Coat Polysaccharide Biosynthesis Protein SpsA, Chain A"/>
    <property type="match status" value="1"/>
</dbReference>
<dbReference type="AlphaFoldDB" id="A0A6L9MT33"/>
<evidence type="ECO:0000256" key="13">
    <source>
        <dbReference type="SAM" id="Phobius"/>
    </source>
</evidence>
<evidence type="ECO:0000256" key="3">
    <source>
        <dbReference type="ARBA" id="ARBA00009337"/>
    </source>
</evidence>
<feature type="transmembrane region" description="Helical" evidence="13">
    <location>
        <begin position="51"/>
        <end position="70"/>
    </location>
</feature>
<comment type="similarity">
    <text evidence="3">Belongs to the glycosyltransferase 2 family. OpgH subfamily.</text>
</comment>
<name>A0A6L9MT33_9ALTE</name>
<dbReference type="InterPro" id="IPR001173">
    <property type="entry name" value="Glyco_trans_2-like"/>
</dbReference>
<dbReference type="Proteomes" id="UP000478837">
    <property type="component" value="Unassembled WGS sequence"/>
</dbReference>
<gene>
    <name evidence="15" type="primary">mdoH</name>
    <name evidence="15" type="ORF">GTW09_07230</name>
</gene>
<reference evidence="15 16" key="1">
    <citation type="submission" date="2020-01" db="EMBL/GenBank/DDBJ databases">
        <title>Genomes of bacteria type strains.</title>
        <authorList>
            <person name="Chen J."/>
            <person name="Zhu S."/>
            <person name="Yang J."/>
        </authorList>
    </citation>
    <scope>NUCLEOTIDE SEQUENCE [LARGE SCALE GENOMIC DNA]</scope>
    <source>
        <strain evidence="15 16">LMG 22958</strain>
    </source>
</reference>
<evidence type="ECO:0000256" key="6">
    <source>
        <dbReference type="ARBA" id="ARBA00022519"/>
    </source>
</evidence>
<dbReference type="EMBL" id="JAAAWP010000003">
    <property type="protein sequence ID" value="NDW21306.1"/>
    <property type="molecule type" value="Genomic_DNA"/>
</dbReference>
<dbReference type="RefSeq" id="WP_163111235.1">
    <property type="nucleotide sequence ID" value="NZ_JAAAWP010000003.1"/>
</dbReference>
<feature type="region of interest" description="Disordered" evidence="12">
    <location>
        <begin position="1"/>
        <end position="37"/>
    </location>
</feature>
<dbReference type="SUPFAM" id="SSF53448">
    <property type="entry name" value="Nucleotide-diphospho-sugar transferases"/>
    <property type="match status" value="1"/>
</dbReference>
<evidence type="ECO:0000256" key="11">
    <source>
        <dbReference type="ARBA" id="ARBA00023136"/>
    </source>
</evidence>
<feature type="compositionally biased region" description="Basic and acidic residues" evidence="12">
    <location>
        <begin position="9"/>
        <end position="25"/>
    </location>
</feature>
<feature type="transmembrane region" description="Helical" evidence="13">
    <location>
        <begin position="504"/>
        <end position="531"/>
    </location>
</feature>
<dbReference type="PANTHER" id="PTHR43867">
    <property type="entry name" value="CELLULOSE SYNTHASE CATALYTIC SUBUNIT A [UDP-FORMING]"/>
    <property type="match status" value="1"/>
</dbReference>
<keyword evidence="10 13" id="KW-1133">Transmembrane helix</keyword>
<evidence type="ECO:0000256" key="12">
    <source>
        <dbReference type="SAM" id="MobiDB-lite"/>
    </source>
</evidence>
<feature type="transmembrane region" description="Helical" evidence="13">
    <location>
        <begin position="407"/>
        <end position="426"/>
    </location>
</feature>
<comment type="caution">
    <text evidence="15">The sequence shown here is derived from an EMBL/GenBank/DDBJ whole genome shotgun (WGS) entry which is preliminary data.</text>
</comment>
<dbReference type="GO" id="GO:0016758">
    <property type="term" value="F:hexosyltransferase activity"/>
    <property type="evidence" value="ECO:0007669"/>
    <property type="project" value="TreeGrafter"/>
</dbReference>
<sequence>MSINLNKFDNGKQDTRSSVRDKKQLDSGLRSGLQPAQSQRNQIVKGASMRLFIMAMLVIPSTGLAGWSLYEIFLPNGLTNLEIAQLGLGLTLFAWLCMAFWTGIIGFVLQLFNIDPLSLKKKPSQPDFSVSLNQRHAVVMPVYNEDTKRIMVGFEACIRELMERESGNNFDFFMLSDTRDAEKADAELRAFARLQRRLGDYAQHVFYRRRENNTHRKVGNLKEFCERWGGNYEAMIVLDADSVMTGERMEDLARRIEQAPNTALIQTIPMPVRQNTFFGRFVQFAAHLYSPMLATGLSFWQTDSANYWGHNAIIRIAPFMQHCGLPTLKGRAPFGGEVLSHDFVEAALLARAGWEAYLLTDTTGSYEEVPSNIVDYAIRDRRWVQGNIQHLGLLNVKGLKMANRLHFLFGAFAYISSLVLFCMLALGTVDALIRATTVPQFFMSEYQLFPSWQVARQDMMMVTMWGTAALLFLPKLLGITLALIKRRSEFGGAWSLVKGATVELIMAVLIAPLMMFYHSYFVISVFFGFSVKWEAQEREGRKVPWSVAIKHTQIMSSLAVAWGVTTFYFTPSLFMWLLPVLVGMVLAAPVIRLTSSDALGITMRKWGVFVIGEEVNECRALKRLKVAMKHFAISHFAASKHEVDAPALPDSLWLTMPEQALNQKPEVRKPVLAEQM</sequence>
<feature type="domain" description="Glycosyltransferase 2-like" evidence="14">
    <location>
        <begin position="138"/>
        <end position="319"/>
    </location>
</feature>
<keyword evidence="16" id="KW-1185">Reference proteome</keyword>
<evidence type="ECO:0000256" key="1">
    <source>
        <dbReference type="ARBA" id="ARBA00004429"/>
    </source>
</evidence>
<evidence type="ECO:0000256" key="4">
    <source>
        <dbReference type="ARBA" id="ARBA00020585"/>
    </source>
</evidence>
<keyword evidence="8 15" id="KW-0808">Transferase</keyword>
<keyword evidence="6" id="KW-0997">Cell inner membrane</keyword>
<dbReference type="InterPro" id="IPR029044">
    <property type="entry name" value="Nucleotide-diphossugar_trans"/>
</dbReference>
<evidence type="ECO:0000256" key="5">
    <source>
        <dbReference type="ARBA" id="ARBA00022475"/>
    </source>
</evidence>
<dbReference type="InterPro" id="IPR050321">
    <property type="entry name" value="Glycosyltr_2/OpgH_subfam"/>
</dbReference>
<dbReference type="PANTHER" id="PTHR43867:SF5">
    <property type="entry name" value="GLUCANS BIOSYNTHESIS GLUCOSYLTRANSFERASE H"/>
    <property type="match status" value="1"/>
</dbReference>
<dbReference type="NCBIfam" id="NF003962">
    <property type="entry name" value="PRK05454.2-5"/>
    <property type="match status" value="1"/>
</dbReference>
<accession>A0A6L9MT33</accession>
<evidence type="ECO:0000313" key="16">
    <source>
        <dbReference type="Proteomes" id="UP000478837"/>
    </source>
</evidence>
<evidence type="ECO:0000256" key="10">
    <source>
        <dbReference type="ARBA" id="ARBA00022989"/>
    </source>
</evidence>
<evidence type="ECO:0000256" key="9">
    <source>
        <dbReference type="ARBA" id="ARBA00022692"/>
    </source>
</evidence>
<dbReference type="GO" id="GO:0005886">
    <property type="term" value="C:plasma membrane"/>
    <property type="evidence" value="ECO:0007669"/>
    <property type="project" value="UniProtKB-SubCell"/>
</dbReference>
<keyword evidence="9 13" id="KW-0812">Transmembrane</keyword>
<keyword evidence="5" id="KW-1003">Cell membrane</keyword>
<dbReference type="Pfam" id="PF00535">
    <property type="entry name" value="Glycos_transf_2"/>
    <property type="match status" value="1"/>
</dbReference>
<evidence type="ECO:0000313" key="15">
    <source>
        <dbReference type="EMBL" id="NDW21306.1"/>
    </source>
</evidence>
<protein>
    <recommendedName>
        <fullName evidence="4">Glucans biosynthesis glucosyltransferase H</fullName>
    </recommendedName>
</protein>
<keyword evidence="11 13" id="KW-0472">Membrane</keyword>
<feature type="transmembrane region" description="Helical" evidence="13">
    <location>
        <begin position="90"/>
        <end position="112"/>
    </location>
</feature>
<evidence type="ECO:0000259" key="14">
    <source>
        <dbReference type="Pfam" id="PF00535"/>
    </source>
</evidence>
<dbReference type="NCBIfam" id="NF003958">
    <property type="entry name" value="PRK05454.2-1"/>
    <property type="match status" value="1"/>
</dbReference>
<feature type="transmembrane region" description="Helical" evidence="13">
    <location>
        <begin position="461"/>
        <end position="484"/>
    </location>
</feature>
<comment type="pathway">
    <text evidence="2">Glycan metabolism; osmoregulated periplasmic glucan (OPG) biosynthesis.</text>
</comment>
<organism evidence="15 16">
    <name type="scientific">Alteromonas hispanica</name>
    <dbReference type="NCBI Taxonomy" id="315421"/>
    <lineage>
        <taxon>Bacteria</taxon>
        <taxon>Pseudomonadati</taxon>
        <taxon>Pseudomonadota</taxon>
        <taxon>Gammaproteobacteria</taxon>
        <taxon>Alteromonadales</taxon>
        <taxon>Alteromonadaceae</taxon>
        <taxon>Alteromonas/Salinimonas group</taxon>
        <taxon>Alteromonas</taxon>
    </lineage>
</organism>
<keyword evidence="7" id="KW-0328">Glycosyltransferase</keyword>
<comment type="subcellular location">
    <subcellularLocation>
        <location evidence="1">Cell inner membrane</location>
        <topology evidence="1">Multi-pass membrane protein</topology>
    </subcellularLocation>
</comment>
<evidence type="ECO:0000256" key="2">
    <source>
        <dbReference type="ARBA" id="ARBA00005001"/>
    </source>
</evidence>
<evidence type="ECO:0000256" key="8">
    <source>
        <dbReference type="ARBA" id="ARBA00022679"/>
    </source>
</evidence>
<proteinExistence type="inferred from homology"/>